<evidence type="ECO:0000313" key="20">
    <source>
        <dbReference type="Proteomes" id="UP000233293"/>
    </source>
</evidence>
<dbReference type="InterPro" id="IPR000014">
    <property type="entry name" value="PAS"/>
</dbReference>
<protein>
    <recommendedName>
        <fullName evidence="3">histidine kinase</fullName>
        <ecNumber evidence="3">2.7.13.3</ecNumber>
    </recommendedName>
</protein>
<feature type="coiled-coil region" evidence="14">
    <location>
        <begin position="490"/>
        <end position="525"/>
    </location>
</feature>
<dbReference type="SMART" id="SM00448">
    <property type="entry name" value="REC"/>
    <property type="match status" value="1"/>
</dbReference>
<dbReference type="Gene3D" id="3.40.50.2300">
    <property type="match status" value="1"/>
</dbReference>
<dbReference type="GO" id="GO:0000155">
    <property type="term" value="F:phosphorelay sensor kinase activity"/>
    <property type="evidence" value="ECO:0007669"/>
    <property type="project" value="InterPro"/>
</dbReference>
<name>A0A2N3PUB4_9PROT</name>
<evidence type="ECO:0000313" key="19">
    <source>
        <dbReference type="EMBL" id="PKU23991.1"/>
    </source>
</evidence>
<dbReference type="InterPro" id="IPR001610">
    <property type="entry name" value="PAC"/>
</dbReference>
<dbReference type="OrthoDB" id="9801651at2"/>
<dbReference type="SUPFAM" id="SSF52172">
    <property type="entry name" value="CheY-like"/>
    <property type="match status" value="1"/>
</dbReference>
<evidence type="ECO:0000256" key="13">
    <source>
        <dbReference type="PROSITE-ProRule" id="PRU00169"/>
    </source>
</evidence>
<dbReference type="GO" id="GO:0005524">
    <property type="term" value="F:ATP binding"/>
    <property type="evidence" value="ECO:0007669"/>
    <property type="project" value="UniProtKB-KW"/>
</dbReference>
<evidence type="ECO:0000259" key="18">
    <source>
        <dbReference type="PROSITE" id="PS50113"/>
    </source>
</evidence>
<feature type="domain" description="Response regulatory" evidence="16">
    <location>
        <begin position="923"/>
        <end position="1041"/>
    </location>
</feature>
<dbReference type="Pfam" id="PF00989">
    <property type="entry name" value="PAS"/>
    <property type="match status" value="1"/>
</dbReference>
<dbReference type="PROSITE" id="PS50110">
    <property type="entry name" value="RESPONSE_REGULATORY"/>
    <property type="match status" value="1"/>
</dbReference>
<keyword evidence="14" id="KW-0175">Coiled coil</keyword>
<feature type="modified residue" description="4-aspartylphosphate" evidence="13">
    <location>
        <position position="972"/>
    </location>
</feature>
<feature type="domain" description="PAC" evidence="18">
    <location>
        <begin position="597"/>
        <end position="648"/>
    </location>
</feature>
<dbReference type="InterPro" id="IPR036097">
    <property type="entry name" value="HisK_dim/P_sf"/>
</dbReference>
<dbReference type="Pfam" id="PF00072">
    <property type="entry name" value="Response_reg"/>
    <property type="match status" value="1"/>
</dbReference>
<evidence type="ECO:0000256" key="9">
    <source>
        <dbReference type="ARBA" id="ARBA00022777"/>
    </source>
</evidence>
<reference evidence="20" key="1">
    <citation type="submission" date="2017-12" db="EMBL/GenBank/DDBJ databases">
        <title>Draft genome sequence of Telmatospirillum siberiense 26-4b1T, an acidotolerant peatland alphaproteobacterium potentially involved in sulfur cycling.</title>
        <authorList>
            <person name="Hausmann B."/>
            <person name="Pjevac P."/>
            <person name="Schreck K."/>
            <person name="Herbold C.W."/>
            <person name="Daims H."/>
            <person name="Wagner M."/>
            <person name="Pester M."/>
            <person name="Loy A."/>
        </authorList>
    </citation>
    <scope>NUCLEOTIDE SEQUENCE [LARGE SCALE GENOMIC DNA]</scope>
    <source>
        <strain evidence="20">26-4b1</strain>
    </source>
</reference>
<comment type="catalytic activity">
    <reaction evidence="1">
        <text>ATP + protein L-histidine = ADP + protein N-phospho-L-histidine.</text>
        <dbReference type="EC" id="2.7.13.3"/>
    </reaction>
</comment>
<dbReference type="Pfam" id="PF02518">
    <property type="entry name" value="HATPase_c"/>
    <property type="match status" value="1"/>
</dbReference>
<dbReference type="Gene3D" id="3.30.565.10">
    <property type="entry name" value="Histidine kinase-like ATPase, C-terminal domain"/>
    <property type="match status" value="1"/>
</dbReference>
<dbReference type="SMART" id="SM00388">
    <property type="entry name" value="HisKA"/>
    <property type="match status" value="1"/>
</dbReference>
<evidence type="ECO:0000256" key="7">
    <source>
        <dbReference type="ARBA" id="ARBA00022692"/>
    </source>
</evidence>
<comment type="subcellular location">
    <subcellularLocation>
        <location evidence="2">Cell membrane</location>
        <topology evidence="2">Multi-pass membrane protein</topology>
    </subcellularLocation>
</comment>
<feature type="domain" description="PAS" evidence="17">
    <location>
        <begin position="374"/>
        <end position="443"/>
    </location>
</feature>
<evidence type="ECO:0000256" key="6">
    <source>
        <dbReference type="ARBA" id="ARBA00022679"/>
    </source>
</evidence>
<dbReference type="InterPro" id="IPR011006">
    <property type="entry name" value="CheY-like_superfamily"/>
</dbReference>
<evidence type="ECO:0000256" key="14">
    <source>
        <dbReference type="SAM" id="Coils"/>
    </source>
</evidence>
<keyword evidence="8" id="KW-0547">Nucleotide-binding</keyword>
<dbReference type="CDD" id="cd00082">
    <property type="entry name" value="HisKA"/>
    <property type="match status" value="1"/>
</dbReference>
<dbReference type="GO" id="GO:0006355">
    <property type="term" value="P:regulation of DNA-templated transcription"/>
    <property type="evidence" value="ECO:0007669"/>
    <property type="project" value="InterPro"/>
</dbReference>
<dbReference type="PANTHER" id="PTHR45339:SF1">
    <property type="entry name" value="HYBRID SIGNAL TRANSDUCTION HISTIDINE KINASE J"/>
    <property type="match status" value="1"/>
</dbReference>
<dbReference type="GO" id="GO:0005886">
    <property type="term" value="C:plasma membrane"/>
    <property type="evidence" value="ECO:0007669"/>
    <property type="project" value="UniProtKB-SubCell"/>
</dbReference>
<accession>A0A2N3PUB4</accession>
<dbReference type="AlphaFoldDB" id="A0A2N3PUB4"/>
<keyword evidence="12" id="KW-0902">Two-component regulatory system</keyword>
<dbReference type="NCBIfam" id="TIGR00229">
    <property type="entry name" value="sensory_box"/>
    <property type="match status" value="2"/>
</dbReference>
<dbReference type="InterPro" id="IPR048760">
    <property type="entry name" value="VP0354-like_sensor_dom"/>
</dbReference>
<evidence type="ECO:0000256" key="11">
    <source>
        <dbReference type="ARBA" id="ARBA00022989"/>
    </source>
</evidence>
<keyword evidence="4" id="KW-1003">Cell membrane</keyword>
<dbReference type="Proteomes" id="UP000233293">
    <property type="component" value="Unassembled WGS sequence"/>
</dbReference>
<organism evidence="19 20">
    <name type="scientific">Telmatospirillum siberiense</name>
    <dbReference type="NCBI Taxonomy" id="382514"/>
    <lineage>
        <taxon>Bacteria</taxon>
        <taxon>Pseudomonadati</taxon>
        <taxon>Pseudomonadota</taxon>
        <taxon>Alphaproteobacteria</taxon>
        <taxon>Rhodospirillales</taxon>
        <taxon>Rhodospirillaceae</taxon>
        <taxon>Telmatospirillum</taxon>
    </lineage>
</organism>
<dbReference type="InterPro" id="IPR036890">
    <property type="entry name" value="HATPase_C_sf"/>
</dbReference>
<dbReference type="FunFam" id="3.30.565.10:FF:000078">
    <property type="entry name" value="Two-component sensor histidine kinase"/>
    <property type="match status" value="1"/>
</dbReference>
<dbReference type="RefSeq" id="WP_101251252.1">
    <property type="nucleotide sequence ID" value="NZ_PIUM01000015.1"/>
</dbReference>
<dbReference type="PROSITE" id="PS50112">
    <property type="entry name" value="PAS"/>
    <property type="match status" value="1"/>
</dbReference>
<dbReference type="InterPro" id="IPR004358">
    <property type="entry name" value="Sig_transdc_His_kin-like_C"/>
</dbReference>
<evidence type="ECO:0000256" key="12">
    <source>
        <dbReference type="ARBA" id="ARBA00023012"/>
    </source>
</evidence>
<dbReference type="PANTHER" id="PTHR45339">
    <property type="entry name" value="HYBRID SIGNAL TRANSDUCTION HISTIDINE KINASE J"/>
    <property type="match status" value="1"/>
</dbReference>
<proteinExistence type="predicted"/>
<dbReference type="SUPFAM" id="SSF47384">
    <property type="entry name" value="Homodimeric domain of signal transducing histidine kinase"/>
    <property type="match status" value="1"/>
</dbReference>
<evidence type="ECO:0000256" key="1">
    <source>
        <dbReference type="ARBA" id="ARBA00000085"/>
    </source>
</evidence>
<dbReference type="Gene3D" id="3.30.450.20">
    <property type="entry name" value="PAS domain"/>
    <property type="match status" value="4"/>
</dbReference>
<dbReference type="Pfam" id="PF00512">
    <property type="entry name" value="HisKA"/>
    <property type="match status" value="1"/>
</dbReference>
<evidence type="ECO:0000256" key="5">
    <source>
        <dbReference type="ARBA" id="ARBA00022553"/>
    </source>
</evidence>
<keyword evidence="7" id="KW-0812">Transmembrane</keyword>
<dbReference type="SMART" id="SM00387">
    <property type="entry name" value="HATPase_c"/>
    <property type="match status" value="1"/>
</dbReference>
<dbReference type="CDD" id="cd17546">
    <property type="entry name" value="REC_hyHK_CKI1_RcsC-like"/>
    <property type="match status" value="1"/>
</dbReference>
<evidence type="ECO:0000259" key="15">
    <source>
        <dbReference type="PROSITE" id="PS50109"/>
    </source>
</evidence>
<dbReference type="PROSITE" id="PS50109">
    <property type="entry name" value="HIS_KIN"/>
    <property type="match status" value="1"/>
</dbReference>
<dbReference type="InterPro" id="IPR005467">
    <property type="entry name" value="His_kinase_dom"/>
</dbReference>
<evidence type="ECO:0000256" key="2">
    <source>
        <dbReference type="ARBA" id="ARBA00004651"/>
    </source>
</evidence>
<feature type="domain" description="Histidine kinase" evidence="15">
    <location>
        <begin position="673"/>
        <end position="891"/>
    </location>
</feature>
<comment type="caution">
    <text evidence="19">The sequence shown here is derived from an EMBL/GenBank/DDBJ whole genome shotgun (WGS) entry which is preliminary data.</text>
</comment>
<feature type="domain" description="PAC" evidence="18">
    <location>
        <begin position="447"/>
        <end position="499"/>
    </location>
</feature>
<keyword evidence="10" id="KW-0067">ATP-binding</keyword>
<dbReference type="SUPFAM" id="SSF55785">
    <property type="entry name" value="PYP-like sensor domain (PAS domain)"/>
    <property type="match status" value="2"/>
</dbReference>
<dbReference type="Pfam" id="PF08448">
    <property type="entry name" value="PAS_4"/>
    <property type="match status" value="1"/>
</dbReference>
<dbReference type="InterPro" id="IPR000700">
    <property type="entry name" value="PAS-assoc_C"/>
</dbReference>
<dbReference type="CDD" id="cd00130">
    <property type="entry name" value="PAS"/>
    <property type="match status" value="2"/>
</dbReference>
<dbReference type="InterPro" id="IPR003594">
    <property type="entry name" value="HATPase_dom"/>
</dbReference>
<dbReference type="EC" id="2.7.13.3" evidence="3"/>
<sequence>MKKNGGRHSVFLTLFLPLAGLVVAVAAVGGYQRIQTELDRMVAAEVSRVELGASELIAEMRVPSRHLMSLRREAPIREGIDNPTPTALRGMGDAFVSLLQRNSGYDQVCWVDEMGRERVRVDRTADDAAPLIVDDKMLQDKSGMPYFTEAIREEPGKITVSAFDLNVENDKIETPFKPTLRLSTPVADSSGRHRGILVVNVLGRTIIEHLIQVDRGRRDIMLLNRTGYWLLSPNADDQWGFMFGRDNGLGKRDPEAWAKISHADSGHFFNRDGLWVWKAVTPQSVFPTPEPREEPYWLVLSHLPENSVQNVYGAVWKPTVALGALAILIIAGLSWQIAIRSRARSEALLASAKAEAASAEKQRRIAELEAANETRAILTAIVEGSRDAIISKTLDGIISSWNPGAEALFGYRAEEAIGQPVTMLFPPGREQDENLLLERLRQGKGIAPFDTLRRRKDGTLVDVSVSISPIRDSTGRVSGASKIARDITRRKRSAIELERYRNHLEELVEERTRQIEEANERLRERDKFITTVTDNLPGIVGYWDRDLRCRFANRGYLEWFGLDNEKMIGITLESALGDEFTRSNRPIIDAALSGQPQQFERTIRKPSGELGHVLAHYIPDFDSQRVIGFFAVVSDVTPIKVAEIQLREMNEKLEEALAEAKMGSLVKSQFLANMSHEIRTPMNAVLGFLGLALGHELPATVHRQLVIAHNAAKSLLVLINDILDLSRMQSGNLGIEEILFDFPALLRDALAMFQIKARDANLGLRLHYSADLPRSFVGDPMRIRQIITNLVGNAVKFTQVGTVTVSVADAGEPGLIELSVTDTGIGMTAEQLDRIFKPFVQADSSTTRRFGGTGLGVSICKELAELMGGRIGVESQPGKGSTFHVVLRLLPASLIGPADDDAGRGDGDGDAADNPFQPKRRFRVLLAEDIGANATLAEILLAKQGHDVVTVRNGREAVDRMGEENFDVILMDVQMPVMDGLEASREIRRMKDAEKRSVPIIALTASVLAEQKNQCFEAGMTAFVAKPMDFEELFRTMEKVVPANRGAAVRDWEQPGRETRPSTDAREINIEASTALAELLTALEADDPMVVTPLLKRFAQELPPGTAGQLHDLVNEFEFEQARALVATIAASTSPPHEGMS</sequence>
<dbReference type="SMART" id="SM00091">
    <property type="entry name" value="PAS"/>
    <property type="match status" value="3"/>
</dbReference>
<keyword evidence="20" id="KW-1185">Reference proteome</keyword>
<dbReference type="SUPFAM" id="SSF55874">
    <property type="entry name" value="ATPase domain of HSP90 chaperone/DNA topoisomerase II/histidine kinase"/>
    <property type="match status" value="1"/>
</dbReference>
<dbReference type="PRINTS" id="PR00344">
    <property type="entry name" value="BCTRLSENSOR"/>
</dbReference>
<evidence type="ECO:0000259" key="17">
    <source>
        <dbReference type="PROSITE" id="PS50112"/>
    </source>
</evidence>
<keyword evidence="9" id="KW-0418">Kinase</keyword>
<evidence type="ECO:0000256" key="3">
    <source>
        <dbReference type="ARBA" id="ARBA00012438"/>
    </source>
</evidence>
<dbReference type="SMART" id="SM00086">
    <property type="entry name" value="PAC"/>
    <property type="match status" value="2"/>
</dbReference>
<keyword evidence="11" id="KW-1133">Transmembrane helix</keyword>
<dbReference type="InterPro" id="IPR035965">
    <property type="entry name" value="PAS-like_dom_sf"/>
</dbReference>
<dbReference type="InterPro" id="IPR001789">
    <property type="entry name" value="Sig_transdc_resp-reg_receiver"/>
</dbReference>
<dbReference type="PROSITE" id="PS50113">
    <property type="entry name" value="PAC"/>
    <property type="match status" value="2"/>
</dbReference>
<dbReference type="InterPro" id="IPR013656">
    <property type="entry name" value="PAS_4"/>
</dbReference>
<gene>
    <name evidence="19" type="ORF">CWS72_14110</name>
</gene>
<dbReference type="Pfam" id="PF21623">
    <property type="entry name" value="HK_sensor_dom_bact"/>
    <property type="match status" value="1"/>
</dbReference>
<keyword evidence="11" id="KW-0472">Membrane</keyword>
<evidence type="ECO:0000256" key="8">
    <source>
        <dbReference type="ARBA" id="ARBA00022741"/>
    </source>
</evidence>
<dbReference type="EMBL" id="PIUM01000015">
    <property type="protein sequence ID" value="PKU23991.1"/>
    <property type="molecule type" value="Genomic_DNA"/>
</dbReference>
<evidence type="ECO:0000259" key="16">
    <source>
        <dbReference type="PROSITE" id="PS50110"/>
    </source>
</evidence>
<evidence type="ECO:0000256" key="10">
    <source>
        <dbReference type="ARBA" id="ARBA00022840"/>
    </source>
</evidence>
<dbReference type="InterPro" id="IPR029151">
    <property type="entry name" value="Sensor-like_sf"/>
</dbReference>
<dbReference type="SUPFAM" id="SSF103190">
    <property type="entry name" value="Sensory domain-like"/>
    <property type="match status" value="2"/>
</dbReference>
<dbReference type="CDD" id="cd16922">
    <property type="entry name" value="HATPase_EvgS-ArcB-TorS-like"/>
    <property type="match status" value="1"/>
</dbReference>
<dbReference type="Gene3D" id="1.10.287.130">
    <property type="match status" value="1"/>
</dbReference>
<keyword evidence="6" id="KW-0808">Transferase</keyword>
<dbReference type="InterPro" id="IPR013767">
    <property type="entry name" value="PAS_fold"/>
</dbReference>
<evidence type="ECO:0000256" key="4">
    <source>
        <dbReference type="ARBA" id="ARBA00022475"/>
    </source>
</evidence>
<dbReference type="InterPro" id="IPR003661">
    <property type="entry name" value="HisK_dim/P_dom"/>
</dbReference>
<feature type="coiled-coil region" evidence="14">
    <location>
        <begin position="342"/>
        <end position="376"/>
    </location>
</feature>
<keyword evidence="5 13" id="KW-0597">Phosphoprotein</keyword>